<evidence type="ECO:0000256" key="2">
    <source>
        <dbReference type="ARBA" id="ARBA00005862"/>
    </source>
</evidence>
<dbReference type="PANTHER" id="PTHR11455:SF9">
    <property type="entry name" value="CRYPTOCHROME CIRCADIAN CLOCK 5 ISOFORM X1"/>
    <property type="match status" value="1"/>
</dbReference>
<keyword evidence="19" id="KW-1185">Reference proteome</keyword>
<comment type="cofactor">
    <cofactor evidence="12">
        <name>FAD</name>
        <dbReference type="ChEBI" id="CHEBI:57692"/>
    </cofactor>
    <text evidence="12">Binds 1 FAD per subunit.</text>
</comment>
<evidence type="ECO:0000313" key="18">
    <source>
        <dbReference type="Proteomes" id="UP000250443"/>
    </source>
</evidence>
<feature type="binding site" evidence="12">
    <location>
        <position position="225"/>
    </location>
    <ligand>
        <name>FAD</name>
        <dbReference type="ChEBI" id="CHEBI:57692"/>
    </ligand>
</feature>
<proteinExistence type="inferred from homology"/>
<dbReference type="GO" id="GO:0003904">
    <property type="term" value="F:deoxyribodipyrimidine photo-lyase activity"/>
    <property type="evidence" value="ECO:0007669"/>
    <property type="project" value="UniProtKB-EC"/>
</dbReference>
<evidence type="ECO:0000313" key="19">
    <source>
        <dbReference type="Proteomes" id="UP000626180"/>
    </source>
</evidence>
<dbReference type="EC" id="4.1.99.3" evidence="3"/>
<dbReference type="PROSITE" id="PS00394">
    <property type="entry name" value="DNA_PHOTOLYASES_1_1"/>
    <property type="match status" value="1"/>
</dbReference>
<evidence type="ECO:0000256" key="1">
    <source>
        <dbReference type="ARBA" id="ARBA00001932"/>
    </source>
</evidence>
<dbReference type="AlphaFoldDB" id="A0A2X2D1K4"/>
<dbReference type="Pfam" id="PF00875">
    <property type="entry name" value="DNA_photolyase"/>
    <property type="match status" value="1"/>
</dbReference>
<accession>A0A2X2D1K4</accession>
<dbReference type="GO" id="GO:0071949">
    <property type="term" value="F:FAD binding"/>
    <property type="evidence" value="ECO:0007669"/>
    <property type="project" value="TreeGrafter"/>
</dbReference>
<feature type="binding site" evidence="12">
    <location>
        <begin position="279"/>
        <end position="286"/>
    </location>
    <ligand>
        <name>FAD</name>
        <dbReference type="ChEBI" id="CHEBI:57692"/>
    </ligand>
</feature>
<dbReference type="InterPro" id="IPR005101">
    <property type="entry name" value="Cryptochr/Photolyase_FAD-bd"/>
</dbReference>
<sequence length="478" mass="54851">MTQLVWFRTDLRVRDNTALAAACAAGPVLALYLITPEQWQEHDDSPAKVDFWRRNLKVLAETLHTLNIPLLIRQVARWADAAAIVAKLSQQHGIQTVHANAEYGVNEQRRDEAVKAALNRNRIGFQRHLDQLFFEPGSVLTKSGGYFKVFGQFRKTCINLLQHSLPPLIPPPRIQTVRSIESDPVPNQIPSYAAVSSVIQQQWPAGENEAHARLRRFVDERMEVYHDDRDFPSRPGTSELSAYLAAGVLSPRQCLHAVLSANRGELTTGAPGASTWIDELLWREFYKHILVGYPHVSMSRAFHRHTEALPWRRDTDDLDAWKYGKTGIPIIDAAMRQMRETGWMHNRLRMITAMFLSKNLLIDWREGERWFMQNLIDGDLAANNGGWQWSASTGTDSVPYFRIFNTYSQSERFDPNGRFIRTWVPELASLDDKAIHNPFKRWQRAIKDYPAPIVEVKESRERALMAFRNLPKPAKRQA</sequence>
<dbReference type="NCBIfam" id="NF007955">
    <property type="entry name" value="PRK10674.1"/>
    <property type="match status" value="1"/>
</dbReference>
<comment type="catalytic activity">
    <reaction evidence="9">
        <text>cyclobutadipyrimidine (in DNA) = 2 pyrimidine residues (in DNA).</text>
        <dbReference type="EC" id="4.1.99.3"/>
    </reaction>
</comment>
<evidence type="ECO:0000256" key="8">
    <source>
        <dbReference type="ARBA" id="ARBA00031671"/>
    </source>
</evidence>
<dbReference type="GO" id="GO:0000719">
    <property type="term" value="P:photoreactive repair"/>
    <property type="evidence" value="ECO:0007669"/>
    <property type="project" value="UniProtKB-ARBA"/>
</dbReference>
<evidence type="ECO:0000256" key="6">
    <source>
        <dbReference type="ARBA" id="ARBA00022827"/>
    </source>
</evidence>
<dbReference type="Gene3D" id="1.10.579.10">
    <property type="entry name" value="DNA Cyclobutane Dipyrimidine Photolyase, subunit A, domain 3"/>
    <property type="match status" value="1"/>
</dbReference>
<dbReference type="Proteomes" id="UP000626180">
    <property type="component" value="Unassembled WGS sequence"/>
</dbReference>
<feature type="site" description="Electron transfer via tryptophanyl radical" evidence="13">
    <location>
        <position position="311"/>
    </location>
</feature>
<name>A0A2X2D1K4_PSELU</name>
<feature type="binding site" evidence="12">
    <location>
        <begin position="377"/>
        <end position="379"/>
    </location>
    <ligand>
        <name>FAD</name>
        <dbReference type="ChEBI" id="CHEBI:57692"/>
    </ligand>
</feature>
<evidence type="ECO:0000256" key="3">
    <source>
        <dbReference type="ARBA" id="ARBA00013149"/>
    </source>
</evidence>
<comment type="similarity">
    <text evidence="2">Belongs to the DNA photolyase class-1 family.</text>
</comment>
<dbReference type="PRINTS" id="PR00147">
    <property type="entry name" value="DNAPHOTLYASE"/>
</dbReference>
<dbReference type="Gene3D" id="3.40.50.620">
    <property type="entry name" value="HUPs"/>
    <property type="match status" value="1"/>
</dbReference>
<comment type="cofactor">
    <cofactor evidence="1">
        <name>(6R)-5,10-methylene-5,6,7,8-tetrahydrofolate</name>
        <dbReference type="ChEBI" id="CHEBI:15636"/>
    </cofactor>
</comment>
<gene>
    <name evidence="17" type="primary">phrB</name>
    <name evidence="16" type="ORF">IRZ65_14470</name>
    <name evidence="17" type="ORF">NCTC11842_03852</name>
</gene>
<comment type="function">
    <text evidence="10">Involved in repair of UV radiation-induced DNA damage. Catalyzes the light-dependent monomerization (300-600 nm) of cyclobutyl pyrimidine dimers (in cis-syn configuration), which are formed between adjacent bases on the same DNA strand upon exposure to ultraviolet radiation.</text>
</comment>
<evidence type="ECO:0000256" key="11">
    <source>
        <dbReference type="ARBA" id="ARBA00083107"/>
    </source>
</evidence>
<dbReference type="Pfam" id="PF03441">
    <property type="entry name" value="FAD_binding_7"/>
    <property type="match status" value="1"/>
</dbReference>
<dbReference type="InterPro" id="IPR018394">
    <property type="entry name" value="DNA_photolyase_1_CS_C"/>
</dbReference>
<feature type="site" description="Electron transfer via tryptophanyl radical" evidence="13">
    <location>
        <position position="387"/>
    </location>
</feature>
<protein>
    <recommendedName>
        <fullName evidence="4">Deoxyribodipyrimidine photo-lyase</fullName>
        <ecNumber evidence="3">4.1.99.3</ecNumber>
    </recommendedName>
    <alternativeName>
        <fullName evidence="8">DNA photolyase</fullName>
    </alternativeName>
    <alternativeName>
        <fullName evidence="11">Photoreactivating enzyme</fullName>
    </alternativeName>
</protein>
<dbReference type="FunFam" id="1.10.579.10:FF:000003">
    <property type="entry name" value="Deoxyribodipyrimidine photo-lyase"/>
    <property type="match status" value="1"/>
</dbReference>
<feature type="site" description="Electron transfer via tryptophanyl radical" evidence="13">
    <location>
        <position position="364"/>
    </location>
</feature>
<dbReference type="EMBL" id="JADMCD010000007">
    <property type="protein sequence ID" value="MBF8641888.1"/>
    <property type="molecule type" value="Genomic_DNA"/>
</dbReference>
<dbReference type="SUPFAM" id="SSF48173">
    <property type="entry name" value="Cryptochrome/photolyase FAD-binding domain"/>
    <property type="match status" value="1"/>
</dbReference>
<keyword evidence="17" id="KW-0456">Lyase</keyword>
<dbReference type="EMBL" id="UAUF01000014">
    <property type="protein sequence ID" value="SPZ11606.1"/>
    <property type="molecule type" value="Genomic_DNA"/>
</dbReference>
<evidence type="ECO:0000256" key="7">
    <source>
        <dbReference type="ARBA" id="ARBA00022991"/>
    </source>
</evidence>
<evidence type="ECO:0000313" key="16">
    <source>
        <dbReference type="EMBL" id="MBF8641888.1"/>
    </source>
</evidence>
<dbReference type="Gene3D" id="1.25.40.80">
    <property type="match status" value="1"/>
</dbReference>
<dbReference type="Proteomes" id="UP000250443">
    <property type="component" value="Unassembled WGS sequence"/>
</dbReference>
<evidence type="ECO:0000259" key="15">
    <source>
        <dbReference type="PROSITE" id="PS51645"/>
    </source>
</evidence>
<organism evidence="17 18">
    <name type="scientific">Pseudomonas luteola</name>
    <dbReference type="NCBI Taxonomy" id="47886"/>
    <lineage>
        <taxon>Bacteria</taxon>
        <taxon>Pseudomonadati</taxon>
        <taxon>Pseudomonadota</taxon>
        <taxon>Gammaproteobacteria</taxon>
        <taxon>Pseudomonadales</taxon>
        <taxon>Pseudomonadaceae</taxon>
        <taxon>Pseudomonas</taxon>
    </lineage>
</organism>
<evidence type="ECO:0000256" key="13">
    <source>
        <dbReference type="PIRSR" id="PIRSR602081-2"/>
    </source>
</evidence>
<evidence type="ECO:0000256" key="4">
    <source>
        <dbReference type="ARBA" id="ARBA00014046"/>
    </source>
</evidence>
<dbReference type="PROSITE" id="PS51645">
    <property type="entry name" value="PHR_CRY_ALPHA_BETA"/>
    <property type="match status" value="1"/>
</dbReference>
<dbReference type="PANTHER" id="PTHR11455">
    <property type="entry name" value="CRYPTOCHROME"/>
    <property type="match status" value="1"/>
</dbReference>
<dbReference type="InterPro" id="IPR006050">
    <property type="entry name" value="DNA_photolyase_N"/>
</dbReference>
<keyword evidence="6 12" id="KW-0274">FAD</keyword>
<dbReference type="InterPro" id="IPR036134">
    <property type="entry name" value="Crypto/Photolyase_FAD-like_sf"/>
</dbReference>
<evidence type="ECO:0000256" key="5">
    <source>
        <dbReference type="ARBA" id="ARBA00022630"/>
    </source>
</evidence>
<dbReference type="InterPro" id="IPR014729">
    <property type="entry name" value="Rossmann-like_a/b/a_fold"/>
</dbReference>
<dbReference type="InterPro" id="IPR002081">
    <property type="entry name" value="Cryptochrome/DNA_photolyase_1"/>
</dbReference>
<evidence type="ECO:0000313" key="17">
    <source>
        <dbReference type="EMBL" id="SPZ11606.1"/>
    </source>
</evidence>
<evidence type="ECO:0000256" key="10">
    <source>
        <dbReference type="ARBA" id="ARBA00059220"/>
    </source>
</evidence>
<keyword evidence="7 14" id="KW-0157">Chromophore</keyword>
<dbReference type="RefSeq" id="WP_010795612.1">
    <property type="nucleotide sequence ID" value="NZ_FQYS01000005.1"/>
</dbReference>
<feature type="domain" description="Photolyase/cryptochrome alpha/beta" evidence="15">
    <location>
        <begin position="1"/>
        <end position="133"/>
    </location>
</feature>
<feature type="binding site" evidence="12">
    <location>
        <position position="276"/>
    </location>
    <ligand>
        <name>FAD</name>
        <dbReference type="ChEBI" id="CHEBI:57692"/>
    </ligand>
</feature>
<reference evidence="16 19" key="2">
    <citation type="submission" date="2020-10" db="EMBL/GenBank/DDBJ databases">
        <title>Genome sequences of Pseudomonas isolates.</title>
        <authorList>
            <person name="Wessels L."/>
            <person name="Reich F."/>
            <person name="Hammerl J."/>
        </authorList>
    </citation>
    <scope>NUCLEOTIDE SEQUENCE [LARGE SCALE GENOMIC DNA]</scope>
    <source>
        <strain evidence="16 19">20-MO00624-0</strain>
    </source>
</reference>
<feature type="binding site" evidence="12">
    <location>
        <begin position="237"/>
        <end position="241"/>
    </location>
    <ligand>
        <name>FAD</name>
        <dbReference type="ChEBI" id="CHEBI:57692"/>
    </ligand>
</feature>
<comment type="similarity">
    <text evidence="14">Belongs to the DNA photolyase family.</text>
</comment>
<evidence type="ECO:0000256" key="9">
    <source>
        <dbReference type="ARBA" id="ARBA00033999"/>
    </source>
</evidence>
<evidence type="ECO:0000256" key="12">
    <source>
        <dbReference type="PIRSR" id="PIRSR602081-1"/>
    </source>
</evidence>
<keyword evidence="5 12" id="KW-0285">Flavoprotein</keyword>
<reference evidence="17 18" key="1">
    <citation type="submission" date="2018-06" db="EMBL/GenBank/DDBJ databases">
        <authorList>
            <consortium name="Pathogen Informatics"/>
            <person name="Doyle S."/>
        </authorList>
    </citation>
    <scope>NUCLEOTIDE SEQUENCE [LARGE SCALE GENOMIC DNA]</scope>
    <source>
        <strain evidence="17 18">NCTC11842</strain>
    </source>
</reference>
<dbReference type="InterPro" id="IPR036155">
    <property type="entry name" value="Crypto/Photolyase_N_sf"/>
</dbReference>
<dbReference type="GO" id="GO:0003677">
    <property type="term" value="F:DNA binding"/>
    <property type="evidence" value="ECO:0007669"/>
    <property type="project" value="TreeGrafter"/>
</dbReference>
<dbReference type="SUPFAM" id="SSF52425">
    <property type="entry name" value="Cryptochrome/photolyase, N-terminal domain"/>
    <property type="match status" value="1"/>
</dbReference>
<evidence type="ECO:0000256" key="14">
    <source>
        <dbReference type="RuleBase" id="RU004182"/>
    </source>
</evidence>
<dbReference type="GO" id="GO:0009416">
    <property type="term" value="P:response to light stimulus"/>
    <property type="evidence" value="ECO:0007669"/>
    <property type="project" value="TreeGrafter"/>
</dbReference>